<feature type="compositionally biased region" description="Basic and acidic residues" evidence="12">
    <location>
        <begin position="809"/>
        <end position="836"/>
    </location>
</feature>
<dbReference type="CDD" id="cd15572">
    <property type="entry name" value="PHD_BRPF"/>
    <property type="match status" value="1"/>
</dbReference>
<feature type="compositionally biased region" description="Basic and acidic residues" evidence="12">
    <location>
        <begin position="928"/>
        <end position="941"/>
    </location>
</feature>
<evidence type="ECO:0000256" key="9">
    <source>
        <dbReference type="PROSITE-ProRule" id="PRU00035"/>
    </source>
</evidence>
<keyword evidence="18" id="KW-1185">Reference proteome</keyword>
<protein>
    <submittedName>
        <fullName evidence="17">Peregrin</fullName>
    </submittedName>
</protein>
<reference evidence="17 18" key="1">
    <citation type="submission" date="2022-01" db="EMBL/GenBank/DDBJ databases">
        <title>A high-quality chromosome-level genome assembly of rohu carp, Labeo rohita.</title>
        <authorList>
            <person name="Arick M.A. II"/>
            <person name="Hsu C.-Y."/>
            <person name="Magbanua Z."/>
            <person name="Pechanova O."/>
            <person name="Grover C."/>
            <person name="Miller E."/>
            <person name="Thrash A."/>
            <person name="Ezzel L."/>
            <person name="Alam S."/>
            <person name="Benzie J."/>
            <person name="Hamilton M."/>
            <person name="Karsi A."/>
            <person name="Lawrence M.L."/>
            <person name="Peterson D.G."/>
        </authorList>
    </citation>
    <scope>NUCLEOTIDE SEQUENCE [LARGE SCALE GENOMIC DNA]</scope>
    <source>
        <strain evidence="18">BAU-BD-2019</strain>
        <tissue evidence="17">Blood</tissue>
    </source>
</reference>
<feature type="coiled-coil region" evidence="11">
    <location>
        <begin position="645"/>
        <end position="688"/>
    </location>
</feature>
<dbReference type="PROSITE" id="PS51805">
    <property type="entry name" value="EPHD"/>
    <property type="match status" value="1"/>
</dbReference>
<evidence type="ECO:0000256" key="10">
    <source>
        <dbReference type="PROSITE-ProRule" id="PRU00042"/>
    </source>
</evidence>
<dbReference type="Pfam" id="PF10513">
    <property type="entry name" value="EPL1"/>
    <property type="match status" value="1"/>
</dbReference>
<evidence type="ECO:0000259" key="13">
    <source>
        <dbReference type="PROSITE" id="PS50014"/>
    </source>
</evidence>
<dbReference type="Gene3D" id="2.30.30.140">
    <property type="match status" value="2"/>
</dbReference>
<feature type="domain" description="PHD-type" evidence="16">
    <location>
        <begin position="378"/>
        <end position="499"/>
    </location>
</feature>
<dbReference type="Proteomes" id="UP000830375">
    <property type="component" value="Unassembled WGS sequence"/>
</dbReference>
<accession>A0ABQ8MF82</accession>
<evidence type="ECO:0000259" key="16">
    <source>
        <dbReference type="PROSITE" id="PS51805"/>
    </source>
</evidence>
<feature type="compositionally biased region" description="Acidic residues" evidence="12">
    <location>
        <begin position="523"/>
        <end position="534"/>
    </location>
</feature>
<evidence type="ECO:0000259" key="15">
    <source>
        <dbReference type="PROSITE" id="PS50157"/>
    </source>
</evidence>
<keyword evidence="3" id="KW-0677">Repeat</keyword>
<keyword evidence="5" id="KW-0862">Zinc</keyword>
<dbReference type="PROSITE" id="PS50014">
    <property type="entry name" value="BROMODOMAIN_2"/>
    <property type="match status" value="1"/>
</dbReference>
<dbReference type="PANTHER" id="PTHR13793:SF85">
    <property type="entry name" value="PEREGRIN"/>
    <property type="match status" value="1"/>
</dbReference>
<dbReference type="InterPro" id="IPR036427">
    <property type="entry name" value="Bromodomain-like_sf"/>
</dbReference>
<keyword evidence="4 10" id="KW-0863">Zinc-finger</keyword>
<feature type="region of interest" description="Disordered" evidence="12">
    <location>
        <begin position="923"/>
        <end position="1026"/>
    </location>
</feature>
<dbReference type="InterPro" id="IPR001965">
    <property type="entry name" value="Znf_PHD"/>
</dbReference>
<dbReference type="SMART" id="SM00293">
    <property type="entry name" value="PWWP"/>
    <property type="match status" value="1"/>
</dbReference>
<dbReference type="CDD" id="cd15701">
    <property type="entry name" value="ePHD_BRPF1"/>
    <property type="match status" value="1"/>
</dbReference>
<keyword evidence="6" id="KW-0007">Acetylation</keyword>
<dbReference type="SMART" id="SM00249">
    <property type="entry name" value="PHD"/>
    <property type="match status" value="2"/>
</dbReference>
<dbReference type="InterPro" id="IPR000313">
    <property type="entry name" value="PWWP_dom"/>
</dbReference>
<dbReference type="SUPFAM" id="SSF63748">
    <property type="entry name" value="Tudor/PWWP/MBT"/>
    <property type="match status" value="1"/>
</dbReference>
<gene>
    <name evidence="17" type="ORF">H4Q32_006759</name>
</gene>
<feature type="compositionally biased region" description="Polar residues" evidence="12">
    <location>
        <begin position="1212"/>
        <end position="1235"/>
    </location>
</feature>
<dbReference type="InterPro" id="IPR019787">
    <property type="entry name" value="Znf_PHD-finger"/>
</dbReference>
<dbReference type="PROSITE" id="PS00633">
    <property type="entry name" value="BROMODOMAIN_1"/>
    <property type="match status" value="1"/>
</dbReference>
<keyword evidence="7 9" id="KW-0103">Bromodomain</keyword>
<feature type="compositionally biased region" description="Polar residues" evidence="12">
    <location>
        <begin position="1094"/>
        <end position="1117"/>
    </location>
</feature>
<evidence type="ECO:0000256" key="11">
    <source>
        <dbReference type="SAM" id="Coils"/>
    </source>
</evidence>
<feature type="domain" description="Bromo" evidence="13">
    <location>
        <begin position="724"/>
        <end position="775"/>
    </location>
</feature>
<dbReference type="PROSITE" id="PS50157">
    <property type="entry name" value="ZINC_FINGER_C2H2_2"/>
    <property type="match status" value="1"/>
</dbReference>
<sequence>MGLDFDVKTFCHNLRATKPPYECPVESCRKVYKSYSGIEYHLYHYDHDNPPPPQGTPQKKRKGRPPRASMSGSGDGPDSSTGSGVTGQGTTPGSPAERSERSHSPVRETMTHAEAQRMVELEIRGRVHRISIFENLDVLSEEDSGAEDPPSSGTGGSAACNGGGGGEAGGIGKDRLDGSAANGEKGPQKTGKHKSKDKKKDSSSHHHMNPPVKLPEVVFRELDQERPDAPPRPTSYYRFFTLPASPSPPLRYIDKSAEELDEEVEYDIDEEDYIWLDIMNDRRRADGVAPIPQEVFEYLMDRLEKESYFESHNKGDPSSLIDEDAVCCICNDGECQNSNVILFCDMCNLAVHQECYGVPYIPEGQWLCRRCLQSPSRAVDCALCPNKGGAFKQTDDARWAHVVCALWIPEVCFANTVFLEPIDSIEHIPPARWKLTCYICKQRGSGACIQCHKANCYTAFHVTCAQQAGLYMKMEPVRETGANGTSFSVRKTAYCDIHTPPGSARPLGGVGGASMGSSHSEGEAEDEEDVAGGEEDGKGWSSERAKRAKAKSRLKMKRARKILAERRAAAPVVSVPCIPPHKLSKITSNLTVQRKSQFMQRLHSYWTLKRQSRNGVPLLRRLQTHLQSQRNAEPLPVTRDGQEKHSMLKEQLKAWQRLRHDLERARLLVELIRKREKLKRETIKVQELALEMQLTPFLVLLRSTLEQLQERDTNNFFTEPVPLNYLDHIERPMDFQTMWKCLESHRYLSFEAFEGDFLLIVNNCLKYNAKDTVFYRAALRLREVGGAVLRHARRQAERIGFDYETGMHLPREPSPDSPHERERDRERDKERERERSASLIDDDFLTDTRRRVPVDEQLQILQARYDEVMSGKHSIGQSRRAKTLKKEMTVLKRKMAHQREGICGMGNHDSGLSLERGSVLAHHASGGNRHDEGESSSHEIDLSTSSSALAPEVGRRTSVLFSKKNPKAAGPPKRPGRPPKNREVLHGPGVLGSSPIGPPQLPSLTPSRKRPHSPQSSSSSESDSEHDHLILDLHSNGFGGSGQPKTESFLVYRNERSLPRSSSDSESTSSSSSSAASDRTSTTPSKQGRGKASFSRSAFQEDSSEETSGTENDSYSMGGSRGVSHLVRGRGRSGCWMSSDDYSSLDALDLVWAKCRGYPSYPALTFDRIILEAVVKTRPLKFPYADIGRSIPQVHTRLLNKYGPCSHGAQGKTRSATGWKTKSHTTSPNPNATSAYKPTALHRIGRRPEGAVAVCVQQRTLWSTLLMLRHAISFPQIIDPKMPREGVFHRGVPIPVPPLEVLKLGEQMTQEAREHLFLVLFFDNKRTWQWLPRSKLVPLGVNQDLDKEKMLEGRKSNIRKSVQVAYHRAMQHRNKVQGDPSSDTSDSD</sequence>
<feature type="region of interest" description="Disordered" evidence="12">
    <location>
        <begin position="504"/>
        <end position="553"/>
    </location>
</feature>
<evidence type="ECO:0000256" key="1">
    <source>
        <dbReference type="ARBA" id="ARBA00022553"/>
    </source>
</evidence>
<name>A0ABQ8MF82_LABRO</name>
<dbReference type="PROSITE" id="PS00028">
    <property type="entry name" value="ZINC_FINGER_C2H2_1"/>
    <property type="match status" value="1"/>
</dbReference>
<dbReference type="SMART" id="SM00297">
    <property type="entry name" value="BROMO"/>
    <property type="match status" value="1"/>
</dbReference>
<dbReference type="EMBL" id="JACTAM010000008">
    <property type="protein sequence ID" value="KAI2661216.1"/>
    <property type="molecule type" value="Genomic_DNA"/>
</dbReference>
<feature type="region of interest" description="Disordered" evidence="12">
    <location>
        <begin position="43"/>
        <end position="114"/>
    </location>
</feature>
<feature type="region of interest" description="Disordered" evidence="12">
    <location>
        <begin position="1056"/>
        <end position="1121"/>
    </location>
</feature>
<dbReference type="Pfam" id="PF13832">
    <property type="entry name" value="zf-HC5HC2H_2"/>
    <property type="match status" value="1"/>
</dbReference>
<feature type="region of interest" description="Disordered" evidence="12">
    <location>
        <begin position="140"/>
        <end position="213"/>
    </location>
</feature>
<evidence type="ECO:0000256" key="6">
    <source>
        <dbReference type="ARBA" id="ARBA00022990"/>
    </source>
</evidence>
<dbReference type="Gene3D" id="1.20.920.10">
    <property type="entry name" value="Bromodomain-like"/>
    <property type="match status" value="1"/>
</dbReference>
<keyword evidence="1" id="KW-0597">Phosphoprotein</keyword>
<keyword evidence="2" id="KW-0479">Metal-binding</keyword>
<evidence type="ECO:0000256" key="8">
    <source>
        <dbReference type="ARBA" id="ARBA00023242"/>
    </source>
</evidence>
<dbReference type="InterPro" id="IPR019786">
    <property type="entry name" value="Zinc_finger_PHD-type_CS"/>
</dbReference>
<dbReference type="InterPro" id="IPR042061">
    <property type="entry name" value="Peregrin_ePHD"/>
</dbReference>
<evidence type="ECO:0000256" key="7">
    <source>
        <dbReference type="ARBA" id="ARBA00023117"/>
    </source>
</evidence>
<keyword evidence="11" id="KW-0175">Coiled coil</keyword>
<feature type="domain" description="C2H2-type" evidence="15">
    <location>
        <begin position="21"/>
        <end position="52"/>
    </location>
</feature>
<dbReference type="InterPro" id="IPR034732">
    <property type="entry name" value="EPHD"/>
</dbReference>
<evidence type="ECO:0000256" key="3">
    <source>
        <dbReference type="ARBA" id="ARBA00022737"/>
    </source>
</evidence>
<dbReference type="InterPro" id="IPR001487">
    <property type="entry name" value="Bromodomain"/>
</dbReference>
<evidence type="ECO:0000256" key="2">
    <source>
        <dbReference type="ARBA" id="ARBA00022723"/>
    </source>
</evidence>
<dbReference type="SUPFAM" id="SSF47370">
    <property type="entry name" value="Bromodomain"/>
    <property type="match status" value="1"/>
</dbReference>
<evidence type="ECO:0000256" key="4">
    <source>
        <dbReference type="ARBA" id="ARBA00022771"/>
    </source>
</evidence>
<dbReference type="Pfam" id="PF00439">
    <property type="entry name" value="Bromodomain"/>
    <property type="match status" value="1"/>
</dbReference>
<keyword evidence="8" id="KW-0539">Nucleus</keyword>
<feature type="compositionally biased region" description="Low complexity" evidence="12">
    <location>
        <begin position="69"/>
        <end position="94"/>
    </location>
</feature>
<feature type="compositionally biased region" description="Basic and acidic residues" evidence="12">
    <location>
        <begin position="535"/>
        <end position="545"/>
    </location>
</feature>
<dbReference type="InterPro" id="IPR011011">
    <property type="entry name" value="Znf_FYVE_PHD"/>
</dbReference>
<evidence type="ECO:0000313" key="18">
    <source>
        <dbReference type="Proteomes" id="UP000830375"/>
    </source>
</evidence>
<dbReference type="SUPFAM" id="SSF57903">
    <property type="entry name" value="FYVE/PHD zinc finger"/>
    <property type="match status" value="1"/>
</dbReference>
<evidence type="ECO:0000256" key="12">
    <source>
        <dbReference type="SAM" id="MobiDB-lite"/>
    </source>
</evidence>
<feature type="region of interest" description="Disordered" evidence="12">
    <location>
        <begin position="1205"/>
        <end position="1235"/>
    </location>
</feature>
<dbReference type="InterPro" id="IPR018359">
    <property type="entry name" value="Bromodomain_CS"/>
</dbReference>
<dbReference type="PANTHER" id="PTHR13793">
    <property type="entry name" value="PHD FINGER PROTEINS"/>
    <property type="match status" value="1"/>
</dbReference>
<dbReference type="PRINTS" id="PR00503">
    <property type="entry name" value="BROMODOMAIN"/>
</dbReference>
<proteinExistence type="predicted"/>
<feature type="compositionally biased region" description="Low complexity" evidence="12">
    <location>
        <begin position="1059"/>
        <end position="1085"/>
    </location>
</feature>
<comment type="caution">
    <text evidence="17">The sequence shown here is derived from an EMBL/GenBank/DDBJ whole genome shotgun (WGS) entry which is preliminary data.</text>
</comment>
<dbReference type="Gene3D" id="3.30.40.10">
    <property type="entry name" value="Zinc/RING finger domain, C3HC4 (zinc finger)"/>
    <property type="match status" value="2"/>
</dbReference>
<dbReference type="PROSITE" id="PS50016">
    <property type="entry name" value="ZF_PHD_2"/>
    <property type="match status" value="1"/>
</dbReference>
<feature type="region of interest" description="Disordered" evidence="12">
    <location>
        <begin position="802"/>
        <end position="840"/>
    </location>
</feature>
<dbReference type="InterPro" id="IPR050701">
    <property type="entry name" value="Histone_Mod_Regulator"/>
</dbReference>
<feature type="compositionally biased region" description="Basic and acidic residues" evidence="12">
    <location>
        <begin position="97"/>
        <end position="114"/>
    </location>
</feature>
<dbReference type="InterPro" id="IPR013087">
    <property type="entry name" value="Znf_C2H2_type"/>
</dbReference>
<organism evidence="17 18">
    <name type="scientific">Labeo rohita</name>
    <name type="common">Indian major carp</name>
    <name type="synonym">Cyprinus rohita</name>
    <dbReference type="NCBI Taxonomy" id="84645"/>
    <lineage>
        <taxon>Eukaryota</taxon>
        <taxon>Metazoa</taxon>
        <taxon>Chordata</taxon>
        <taxon>Craniata</taxon>
        <taxon>Vertebrata</taxon>
        <taxon>Euteleostomi</taxon>
        <taxon>Actinopterygii</taxon>
        <taxon>Neopterygii</taxon>
        <taxon>Teleostei</taxon>
        <taxon>Ostariophysi</taxon>
        <taxon>Cypriniformes</taxon>
        <taxon>Cyprinidae</taxon>
        <taxon>Labeoninae</taxon>
        <taxon>Labeonini</taxon>
        <taxon>Labeo</taxon>
    </lineage>
</organism>
<dbReference type="InterPro" id="IPR013083">
    <property type="entry name" value="Znf_RING/FYVE/PHD"/>
</dbReference>
<evidence type="ECO:0000313" key="17">
    <source>
        <dbReference type="EMBL" id="KAI2661216.1"/>
    </source>
</evidence>
<dbReference type="InterPro" id="IPR019542">
    <property type="entry name" value="Enhancer_polycomb-like_N"/>
</dbReference>
<evidence type="ECO:0000259" key="14">
    <source>
        <dbReference type="PROSITE" id="PS50016"/>
    </source>
</evidence>
<evidence type="ECO:0000256" key="5">
    <source>
        <dbReference type="ARBA" id="ARBA00022833"/>
    </source>
</evidence>
<dbReference type="Pfam" id="PF13831">
    <property type="entry name" value="PHD_2"/>
    <property type="match status" value="1"/>
</dbReference>
<dbReference type="PROSITE" id="PS01359">
    <property type="entry name" value="ZF_PHD_1"/>
    <property type="match status" value="1"/>
</dbReference>
<feature type="compositionally biased region" description="Gly residues" evidence="12">
    <location>
        <begin position="153"/>
        <end position="171"/>
    </location>
</feature>
<feature type="domain" description="PHD-type" evidence="14">
    <location>
        <begin position="324"/>
        <end position="374"/>
    </location>
</feature>